<sequence length="142" mass="15788">MRISTNVPILSVFADFNTPKKEAGQGLPSWIKDTLMHSDAVTGKVDYAERRRLEEVARIKSKLIVAKLTLAEIDKLYGLPAGTAGNAVHEPHLAGERAIAAALRTRPHLLWRTRYHGDGRRKTPQPAANYRHFRRNQTGAAA</sequence>
<keyword evidence="3" id="KW-0238">DNA-binding</keyword>
<keyword evidence="7" id="KW-1185">Reference proteome</keyword>
<name>A0A2T5B1M2_MYCDI</name>
<proteinExistence type="inferred from homology"/>
<evidence type="ECO:0000256" key="2">
    <source>
        <dbReference type="ARBA" id="ARBA00023015"/>
    </source>
</evidence>
<dbReference type="Gene3D" id="1.10.260.40">
    <property type="entry name" value="lambda repressor-like DNA-binding domains"/>
    <property type="match status" value="1"/>
</dbReference>
<dbReference type="Pfam" id="PF13693">
    <property type="entry name" value="HTH_35"/>
    <property type="match status" value="1"/>
</dbReference>
<keyword evidence="4" id="KW-0804">Transcription</keyword>
<protein>
    <submittedName>
        <fullName evidence="6">Nlp family transcriptional regulator</fullName>
    </submittedName>
</protein>
<dbReference type="GO" id="GO:0003677">
    <property type="term" value="F:DNA binding"/>
    <property type="evidence" value="ECO:0007669"/>
    <property type="project" value="UniProtKB-KW"/>
</dbReference>
<keyword evidence="2" id="KW-0805">Transcription regulation</keyword>
<accession>A0A2T5B1M2</accession>
<dbReference type="EMBL" id="PZZZ01000007">
    <property type="protein sequence ID" value="PTM92855.1"/>
    <property type="molecule type" value="Genomic_DNA"/>
</dbReference>
<evidence type="ECO:0000259" key="5">
    <source>
        <dbReference type="Pfam" id="PF13693"/>
    </source>
</evidence>
<evidence type="ECO:0000256" key="1">
    <source>
        <dbReference type="ARBA" id="ARBA00006157"/>
    </source>
</evidence>
<feature type="domain" description="Ner winged helix-turn-helix DNA-binding" evidence="5">
    <location>
        <begin position="57"/>
        <end position="121"/>
    </location>
</feature>
<organism evidence="6 7">
    <name type="scientific">Mycoplana dimorpha</name>
    <dbReference type="NCBI Taxonomy" id="28320"/>
    <lineage>
        <taxon>Bacteria</taxon>
        <taxon>Pseudomonadati</taxon>
        <taxon>Pseudomonadota</taxon>
        <taxon>Alphaproteobacteria</taxon>
        <taxon>Hyphomicrobiales</taxon>
        <taxon>Rhizobiaceae</taxon>
        <taxon>Mycoplana</taxon>
    </lineage>
</organism>
<evidence type="ECO:0000256" key="3">
    <source>
        <dbReference type="ARBA" id="ARBA00023125"/>
    </source>
</evidence>
<dbReference type="SUPFAM" id="SSF47413">
    <property type="entry name" value="lambda repressor-like DNA-binding domains"/>
    <property type="match status" value="1"/>
</dbReference>
<evidence type="ECO:0000256" key="4">
    <source>
        <dbReference type="ARBA" id="ARBA00023163"/>
    </source>
</evidence>
<reference evidence="6 7" key="1">
    <citation type="submission" date="2018-04" db="EMBL/GenBank/DDBJ databases">
        <title>Genomic Encyclopedia of Type Strains, Phase IV (KMG-IV): sequencing the most valuable type-strain genomes for metagenomic binning, comparative biology and taxonomic classification.</title>
        <authorList>
            <person name="Goeker M."/>
        </authorList>
    </citation>
    <scope>NUCLEOTIDE SEQUENCE [LARGE SCALE GENOMIC DNA]</scope>
    <source>
        <strain evidence="6 7">DSM 7138</strain>
    </source>
</reference>
<comment type="similarity">
    <text evidence="1">Belongs to the ner transcriptional regulatory family.</text>
</comment>
<comment type="caution">
    <text evidence="6">The sequence shown here is derived from an EMBL/GenBank/DDBJ whole genome shotgun (WGS) entry which is preliminary data.</text>
</comment>
<gene>
    <name evidence="6" type="ORF">C7449_107269</name>
</gene>
<dbReference type="Proteomes" id="UP000241247">
    <property type="component" value="Unassembled WGS sequence"/>
</dbReference>
<evidence type="ECO:0000313" key="7">
    <source>
        <dbReference type="Proteomes" id="UP000241247"/>
    </source>
</evidence>
<dbReference type="InterPro" id="IPR038722">
    <property type="entry name" value="Ner_HTH_dom"/>
</dbReference>
<evidence type="ECO:0000313" key="6">
    <source>
        <dbReference type="EMBL" id="PTM92855.1"/>
    </source>
</evidence>
<dbReference type="InterPro" id="IPR010982">
    <property type="entry name" value="Lambda_DNA-bd_dom_sf"/>
</dbReference>
<dbReference type="AlphaFoldDB" id="A0A2T5B1M2"/>